<dbReference type="Gene3D" id="3.30.200.20">
    <property type="entry name" value="Phosphorylase Kinase, domain 1"/>
    <property type="match status" value="1"/>
</dbReference>
<feature type="binding site" evidence="6">
    <location>
        <position position="1517"/>
    </location>
    <ligand>
        <name>ATP</name>
        <dbReference type="ChEBI" id="CHEBI:30616"/>
    </ligand>
</feature>
<evidence type="ECO:0000256" key="7">
    <source>
        <dbReference type="SAM" id="MobiDB-lite"/>
    </source>
</evidence>
<feature type="region of interest" description="Disordered" evidence="7">
    <location>
        <begin position="374"/>
        <end position="403"/>
    </location>
</feature>
<keyword evidence="3 6" id="KW-0547">Nucleotide-binding</keyword>
<evidence type="ECO:0000256" key="1">
    <source>
        <dbReference type="ARBA" id="ARBA00022527"/>
    </source>
</evidence>
<feature type="compositionally biased region" description="Gly residues" evidence="7">
    <location>
        <begin position="776"/>
        <end position="785"/>
    </location>
</feature>
<name>A0ABQ5SIF7_9CHLO</name>
<evidence type="ECO:0000256" key="5">
    <source>
        <dbReference type="ARBA" id="ARBA00022840"/>
    </source>
</evidence>
<feature type="compositionally biased region" description="Polar residues" evidence="7">
    <location>
        <begin position="715"/>
        <end position="724"/>
    </location>
</feature>
<accession>A0ABQ5SIF7</accession>
<evidence type="ECO:0000256" key="3">
    <source>
        <dbReference type="ARBA" id="ARBA00022741"/>
    </source>
</evidence>
<feature type="compositionally biased region" description="Low complexity" evidence="7">
    <location>
        <begin position="1395"/>
        <end position="1406"/>
    </location>
</feature>
<dbReference type="InterPro" id="IPR008271">
    <property type="entry name" value="Ser/Thr_kinase_AS"/>
</dbReference>
<proteinExistence type="predicted"/>
<dbReference type="PROSITE" id="PS50011">
    <property type="entry name" value="PROTEIN_KINASE_DOM"/>
    <property type="match status" value="1"/>
</dbReference>
<dbReference type="Pfam" id="PF07714">
    <property type="entry name" value="PK_Tyr_Ser-Thr"/>
    <property type="match status" value="1"/>
</dbReference>
<dbReference type="PANTHER" id="PTHR44329:SF298">
    <property type="entry name" value="MIXED LINEAGE KINASE DOMAIN-LIKE PROTEIN"/>
    <property type="match status" value="1"/>
</dbReference>
<evidence type="ECO:0000313" key="9">
    <source>
        <dbReference type="EMBL" id="GLI69747.1"/>
    </source>
</evidence>
<dbReference type="PANTHER" id="PTHR44329">
    <property type="entry name" value="SERINE/THREONINE-PROTEIN KINASE TNNI3K-RELATED"/>
    <property type="match status" value="1"/>
</dbReference>
<evidence type="ECO:0000256" key="6">
    <source>
        <dbReference type="PROSITE-ProRule" id="PRU10141"/>
    </source>
</evidence>
<feature type="compositionally biased region" description="Low complexity" evidence="7">
    <location>
        <begin position="1414"/>
        <end position="1424"/>
    </location>
</feature>
<dbReference type="Pfam" id="PF14381">
    <property type="entry name" value="EDR1_CTR1_ARMC3_pept"/>
    <property type="match status" value="1"/>
</dbReference>
<feature type="region of interest" description="Disordered" evidence="7">
    <location>
        <begin position="706"/>
        <end position="736"/>
    </location>
</feature>
<reference evidence="9 10" key="1">
    <citation type="journal article" date="2023" name="IScience">
        <title>Expanded male sex-determining region conserved during the evolution of homothallism in the green alga Volvox.</title>
        <authorList>
            <person name="Yamamoto K."/>
            <person name="Matsuzaki R."/>
            <person name="Mahakham W."/>
            <person name="Heman W."/>
            <person name="Sekimoto H."/>
            <person name="Kawachi M."/>
            <person name="Minakuchi Y."/>
            <person name="Toyoda A."/>
            <person name="Nozaki H."/>
        </authorList>
    </citation>
    <scope>NUCLEOTIDE SEQUENCE [LARGE SCALE GENOMIC DNA]</scope>
    <source>
        <strain evidence="9 10">NIES-4468</strain>
    </source>
</reference>
<feature type="compositionally biased region" description="Basic and acidic residues" evidence="7">
    <location>
        <begin position="1045"/>
        <end position="1086"/>
    </location>
</feature>
<dbReference type="Proteomes" id="UP001165090">
    <property type="component" value="Unassembled WGS sequence"/>
</dbReference>
<feature type="domain" description="Protein kinase" evidence="8">
    <location>
        <begin position="1490"/>
        <end position="1746"/>
    </location>
</feature>
<dbReference type="InterPro" id="IPR051681">
    <property type="entry name" value="Ser/Thr_Kinases-Pseudokinases"/>
</dbReference>
<dbReference type="PROSITE" id="PS00107">
    <property type="entry name" value="PROTEIN_KINASE_ATP"/>
    <property type="match status" value="1"/>
</dbReference>
<protein>
    <recommendedName>
        <fullName evidence="8">Protein kinase domain-containing protein</fullName>
    </recommendedName>
</protein>
<dbReference type="InterPro" id="IPR000719">
    <property type="entry name" value="Prot_kinase_dom"/>
</dbReference>
<keyword evidence="5 6" id="KW-0067">ATP-binding</keyword>
<feature type="region of interest" description="Disordered" evidence="7">
    <location>
        <begin position="655"/>
        <end position="685"/>
    </location>
</feature>
<feature type="compositionally biased region" description="Polar residues" evidence="7">
    <location>
        <begin position="676"/>
        <end position="685"/>
    </location>
</feature>
<feature type="compositionally biased region" description="Polar residues" evidence="7">
    <location>
        <begin position="1144"/>
        <end position="1153"/>
    </location>
</feature>
<keyword evidence="2" id="KW-0808">Transferase</keyword>
<sequence length="1772" mass="186034">MSGEVLRRALTVLLCGRTVRKESLQSVREESLHKSAENLNVAGAIPLPAVPVSGLSAPMQSHYQSAEFIYQPSEEQALSIALAQSVADQAAWQAARASGSSQAHQVILQRSAGEALSKKLWQDDSLGYDDVITDGFYDVYGDFPEVCEHYNDFPCLEFLRQVRTGAGDVREVVLVDHELDQGLLQAEEMLSEAMAESTPQDAIARIRVVANVVCDRFGGTYDSEAVLERFWQVSSAKEKRRNRSAVLLLCRLDVGGLRHRALLFKVLADAVKLPCKIIRGQAFCGADNAANVVVLVEGSEHIVDLVFDPGRLISQDQFASMVQIRTLYAGKDNWLHPANTSVSGANAGSGTGVETSGVSISSTSSAGTPAGITGFTTTTISTNSTQKGPVSSGAGSLPQGSHPTAVGTGINGINIVPPVSTLADVPPAPHSSPRATLSRSNMFIPQGPVSGTYSGPGPVTGAGLQGQVGAWGLGPGHVHGNSSGPAIAGSRVRFTITDLPKAGNPQPQGARGELRHAPPTVSLPAPGTGPTPAPLPAPPGGSTATAGCGGAQAVLGVPGRHSMTSLPGKAKSMMDLAATTQSDGDGQASASAPGVDLIRLDSEPLSDSLHEAVPPPERTGTPTGTSAPGPRGTPALLSRRQNSFDQNGWVKFSGSFTRSKDDAKPWAHGGPLGLSPLSQPSGEHTATAGNAQALELSTSFQAMGAVPSPDGTRTGGSISSTPNIAGSGAPSAGRSVLPAAQGTPFCNVTTASPFAHFQMPSDLSAAAFGDPAAAGNTGGSGGGLSGRTSHGGSEGSLPKVGVQPQHNSGPQVLLSQPPQPSSQPALPSPPPSQPRSSTTSPFQAMQMGFGSHLPPASLVSAFGGVPPLQPQPMPGTMIHTQAPAHLQHQGHRPPQAPVVGCGTGGSMAAVNLPLPRMSSVPYAGQPQAPSPPQVAQQQQQTLPSQPVRQYAAVSHDSMHRMYGLGGGAAVAAGGTGFYTPPPKSADGVCNTGSKAPSPALSTPFTAATASSAHSTAPGSAPADSVPFADLSPFNVGETVASCGSGRKDEKPERDREQWERGREREQRDWEREWGRERERDRERDRAQSFFADLSPFNTSSGAGGSGETRDVTPARRNTSGSSPQVQQQPIVELPSSDNSRETTPRVSITNLSDAQGPPNSGGGVAEGVARDLSLMQLGAPAGGRQEPNGGRPGSMHQQHLQIQQAFGPMSAMGPAAIGAHLAHQLPHHLAMAYYANVAQVNPYMYVQTPAAIVAGTAAMLPQAQNYLQGQSAAVGQGMQGWRQVFDPAWANSWAASQQPNQYMLHTAYMQQQQQHQQHEQQRQQQAMMAVATGMAGQVQPGQALGLPGSGLSVVSSTTTTTMHVVESGASTSGRSQPPTGPGLLPSRALVATGGPQLALPPSTQPQLPQPLPQPQAQQPPQQSQRVADMAHEMTVPSARRLERLQVPSATNPDAGGGAGLASPLGLQSSLSVSMPLPPSYRDLEINPDELTFKNRIGIGSYGEVYRGTWRGTEVAIKRFLEQNLSQVTIKEFRDEVMIMSKLRHPNIVLFMGAVTQSNQLAIVTQFMPRGSLFRMLHRTREVLDPRRRLNMALDIAKGMEYLHNCKPVLVHRDLKSPNLLVDKDYTIKVCDFGLSQVKMNTFLTAKSQGGSPAWMAPEILRGEPCDEKSDVFSFGVILYELVTGKEPWDELNPMQVVGAVGFSGRRMSLPTDLAPAVTELIISCWATSPKERPSFTQILATMTAWSELRPTEAVIQLQQEAARARQQRAAVS</sequence>
<feature type="compositionally biased region" description="Pro residues" evidence="7">
    <location>
        <begin position="527"/>
        <end position="539"/>
    </location>
</feature>
<dbReference type="InterPro" id="IPR055164">
    <property type="entry name" value="EDR1/CTR1/ARMC3-like_pept-like"/>
</dbReference>
<evidence type="ECO:0000259" key="8">
    <source>
        <dbReference type="PROSITE" id="PS50011"/>
    </source>
</evidence>
<dbReference type="InterPro" id="IPR011009">
    <property type="entry name" value="Kinase-like_dom_sf"/>
</dbReference>
<feature type="compositionally biased region" description="Low complexity" evidence="7">
    <location>
        <begin position="374"/>
        <end position="385"/>
    </location>
</feature>
<feature type="region of interest" description="Disordered" evidence="7">
    <location>
        <begin position="607"/>
        <end position="638"/>
    </location>
</feature>
<feature type="compositionally biased region" description="Pro residues" evidence="7">
    <location>
        <begin position="817"/>
        <end position="833"/>
    </location>
</feature>
<keyword evidence="10" id="KW-1185">Reference proteome</keyword>
<comment type="caution">
    <text evidence="9">The sequence shown here is derived from an EMBL/GenBank/DDBJ whole genome shotgun (WGS) entry which is preliminary data.</text>
</comment>
<evidence type="ECO:0000256" key="2">
    <source>
        <dbReference type="ARBA" id="ARBA00022679"/>
    </source>
</evidence>
<feature type="compositionally biased region" description="Polar residues" evidence="7">
    <location>
        <begin position="1115"/>
        <end position="1129"/>
    </location>
</feature>
<feature type="region of interest" description="Disordered" evidence="7">
    <location>
        <begin position="1367"/>
        <end position="1462"/>
    </location>
</feature>
<dbReference type="Gene3D" id="1.10.510.10">
    <property type="entry name" value="Transferase(Phosphotransferase) domain 1"/>
    <property type="match status" value="1"/>
</dbReference>
<keyword evidence="1" id="KW-0723">Serine/threonine-protein kinase</keyword>
<dbReference type="PROSITE" id="PS00108">
    <property type="entry name" value="PROTEIN_KINASE_ST"/>
    <property type="match status" value="1"/>
</dbReference>
<dbReference type="SMART" id="SM00220">
    <property type="entry name" value="S_TKc"/>
    <property type="match status" value="1"/>
</dbReference>
<dbReference type="InterPro" id="IPR001245">
    <property type="entry name" value="Ser-Thr/Tyr_kinase_cat_dom"/>
</dbReference>
<dbReference type="InterPro" id="IPR017441">
    <property type="entry name" value="Protein_kinase_ATP_BS"/>
</dbReference>
<dbReference type="EMBL" id="BSDZ01000086">
    <property type="protein sequence ID" value="GLI69747.1"/>
    <property type="molecule type" value="Genomic_DNA"/>
</dbReference>
<gene>
    <name evidence="9" type="ORF">VaNZ11_014425</name>
</gene>
<feature type="region of interest" description="Disordered" evidence="7">
    <location>
        <begin position="883"/>
        <end position="902"/>
    </location>
</feature>
<feature type="region of interest" description="Disordered" evidence="7">
    <location>
        <begin position="774"/>
        <end position="851"/>
    </location>
</feature>
<feature type="region of interest" description="Disordered" evidence="7">
    <location>
        <begin position="499"/>
        <end position="547"/>
    </location>
</feature>
<organism evidence="9 10">
    <name type="scientific">Volvox africanus</name>
    <dbReference type="NCBI Taxonomy" id="51714"/>
    <lineage>
        <taxon>Eukaryota</taxon>
        <taxon>Viridiplantae</taxon>
        <taxon>Chlorophyta</taxon>
        <taxon>core chlorophytes</taxon>
        <taxon>Chlorophyceae</taxon>
        <taxon>CS clade</taxon>
        <taxon>Chlamydomonadales</taxon>
        <taxon>Volvocaceae</taxon>
        <taxon>Volvox</taxon>
    </lineage>
</organism>
<dbReference type="CDD" id="cd13999">
    <property type="entry name" value="STKc_MAP3K-like"/>
    <property type="match status" value="1"/>
</dbReference>
<feature type="region of interest" description="Disordered" evidence="7">
    <location>
        <begin position="1011"/>
        <end position="1166"/>
    </location>
</feature>
<evidence type="ECO:0000313" key="10">
    <source>
        <dbReference type="Proteomes" id="UP001165090"/>
    </source>
</evidence>
<feature type="compositionally biased region" description="Low complexity" evidence="7">
    <location>
        <begin position="933"/>
        <end position="945"/>
    </location>
</feature>
<feature type="region of interest" description="Disordered" evidence="7">
    <location>
        <begin position="918"/>
        <end position="945"/>
    </location>
</feature>
<feature type="compositionally biased region" description="Low complexity" evidence="7">
    <location>
        <begin position="618"/>
        <end position="635"/>
    </location>
</feature>
<keyword evidence="4" id="KW-0418">Kinase</keyword>
<feature type="compositionally biased region" description="Low complexity" evidence="7">
    <location>
        <begin position="1011"/>
        <end position="1022"/>
    </location>
</feature>
<evidence type="ECO:0000256" key="4">
    <source>
        <dbReference type="ARBA" id="ARBA00022777"/>
    </source>
</evidence>
<dbReference type="SUPFAM" id="SSF56112">
    <property type="entry name" value="Protein kinase-like (PK-like)"/>
    <property type="match status" value="1"/>
</dbReference>